<dbReference type="STRING" id="74557.A0A1V9ZDZ7"/>
<feature type="repeat" description="ANK" evidence="3">
    <location>
        <begin position="63"/>
        <end position="86"/>
    </location>
</feature>
<keyword evidence="5" id="KW-1185">Reference proteome</keyword>
<evidence type="ECO:0000313" key="5">
    <source>
        <dbReference type="Proteomes" id="UP000243217"/>
    </source>
</evidence>
<keyword evidence="1" id="KW-0677">Repeat</keyword>
<dbReference type="PROSITE" id="PS50297">
    <property type="entry name" value="ANK_REP_REGION"/>
    <property type="match status" value="7"/>
</dbReference>
<keyword evidence="2 3" id="KW-0040">ANK repeat</keyword>
<protein>
    <submittedName>
        <fullName evidence="4">Ankyrin repeat protein</fullName>
    </submittedName>
</protein>
<dbReference type="InterPro" id="IPR002110">
    <property type="entry name" value="Ankyrin_rpt"/>
</dbReference>
<dbReference type="AlphaFoldDB" id="A0A1V9ZDZ7"/>
<comment type="caution">
    <text evidence="4">The sequence shown here is derived from an EMBL/GenBank/DDBJ whole genome shotgun (WGS) entry which is preliminary data.</text>
</comment>
<dbReference type="Proteomes" id="UP000243217">
    <property type="component" value="Unassembled WGS sequence"/>
</dbReference>
<organism evidence="4 5">
    <name type="scientific">Thraustotheca clavata</name>
    <dbReference type="NCBI Taxonomy" id="74557"/>
    <lineage>
        <taxon>Eukaryota</taxon>
        <taxon>Sar</taxon>
        <taxon>Stramenopiles</taxon>
        <taxon>Oomycota</taxon>
        <taxon>Saprolegniomycetes</taxon>
        <taxon>Saprolegniales</taxon>
        <taxon>Achlyaceae</taxon>
        <taxon>Thraustotheca</taxon>
    </lineage>
</organism>
<feature type="repeat" description="ANK" evidence="3">
    <location>
        <begin position="29"/>
        <end position="61"/>
    </location>
</feature>
<dbReference type="SUPFAM" id="SSF48403">
    <property type="entry name" value="Ankyrin repeat"/>
    <property type="match status" value="3"/>
</dbReference>
<accession>A0A1V9ZDZ7</accession>
<reference evidence="4 5" key="1">
    <citation type="journal article" date="2014" name="Genome Biol. Evol.">
        <title>The secreted proteins of Achlya hypogyna and Thraustotheca clavata identify the ancestral oomycete secretome and reveal gene acquisitions by horizontal gene transfer.</title>
        <authorList>
            <person name="Misner I."/>
            <person name="Blouin N."/>
            <person name="Leonard G."/>
            <person name="Richards T.A."/>
            <person name="Lane C.E."/>
        </authorList>
    </citation>
    <scope>NUCLEOTIDE SEQUENCE [LARGE SCALE GENOMIC DNA]</scope>
    <source>
        <strain evidence="4 5">ATCC 34112</strain>
    </source>
</reference>
<feature type="repeat" description="ANK" evidence="3">
    <location>
        <begin position="212"/>
        <end position="244"/>
    </location>
</feature>
<feature type="repeat" description="ANK" evidence="3">
    <location>
        <begin position="308"/>
        <end position="340"/>
    </location>
</feature>
<gene>
    <name evidence="4" type="ORF">THRCLA_22026</name>
</gene>
<feature type="repeat" description="ANK" evidence="3">
    <location>
        <begin position="98"/>
        <end position="130"/>
    </location>
</feature>
<sequence length="611" mass="66553">MTAIMLAVKYGHADVAEYLLTKGPELATTGRTVLHDAARNGMDSTIEKLVLHGLSVTTQDKDSKRTPLHEAVLSGNLSTVQLLFDNCPKATINYQDTYGSTILHYAAKSGFLKMVLLLLNAGVDVSILDNAGQTAWRVALTQGFEHVAGEIRKRWSLTDQHEDADIAPDEIDEGNIVLTPMQRMVLAIEGPLSNFERLFDEGLNINDRDPDDGSTMLMKAAKKGFLTVVKFFMRHGANISLVDNRCRNALIHAAPHMDVAIYLLEQGADLLHQDDTGRTVIHEAAKFGYTFSEYIAVNEVFMDIKDSFGSTPLHDAAKVGSDIGAKKLLNVGAHVSCVDFDHRTPIHYCVQPNFTPSTLRVLIRAEEPAIFLRDKLGRTVMFSAIISGNIPCVELLHAHGMLLTEKDTQDITLLHAAIQAKQTQSIDYLLSKLPVAEWMYPLKGTQDTPLHLACRLGYDVAVDKMLQAGGATLNTKVNAQGDTPLETSARCGVVSSLKMFLHHGYDLTPIDKESGQSLLHLAAEVDSDALDPELIPLLTNSGVSIIAFDKKGWQPLHIASARTKGANVVRALLSNGAPVNTPSKTNMTPYHCAAQMGIGEIVAILKDNGGR</sequence>
<proteinExistence type="predicted"/>
<name>A0A1V9ZDZ7_9STRA</name>
<dbReference type="PANTHER" id="PTHR24123:SF85">
    <property type="entry name" value="ANKYRIN REPEAT DOMAIN-CONTAINING PROTEIN 55"/>
    <property type="match status" value="1"/>
</dbReference>
<dbReference type="PROSITE" id="PS50088">
    <property type="entry name" value="ANK_REPEAT"/>
    <property type="match status" value="8"/>
</dbReference>
<evidence type="ECO:0000256" key="3">
    <source>
        <dbReference type="PROSITE-ProRule" id="PRU00023"/>
    </source>
</evidence>
<dbReference type="SMART" id="SM00248">
    <property type="entry name" value="ANK"/>
    <property type="match status" value="14"/>
</dbReference>
<dbReference type="Pfam" id="PF12796">
    <property type="entry name" value="Ank_2"/>
    <property type="match status" value="4"/>
</dbReference>
<dbReference type="InterPro" id="IPR036770">
    <property type="entry name" value="Ankyrin_rpt-contain_sf"/>
</dbReference>
<dbReference type="Gene3D" id="1.25.40.20">
    <property type="entry name" value="Ankyrin repeat-containing domain"/>
    <property type="match status" value="5"/>
</dbReference>
<dbReference type="OrthoDB" id="341259at2759"/>
<dbReference type="Pfam" id="PF00023">
    <property type="entry name" value="Ank"/>
    <property type="match status" value="2"/>
</dbReference>
<evidence type="ECO:0000256" key="2">
    <source>
        <dbReference type="ARBA" id="ARBA00023043"/>
    </source>
</evidence>
<feature type="repeat" description="ANK" evidence="3">
    <location>
        <begin position="1"/>
        <end position="31"/>
    </location>
</feature>
<dbReference type="PANTHER" id="PTHR24123">
    <property type="entry name" value="ANKYRIN REPEAT-CONTAINING"/>
    <property type="match status" value="1"/>
</dbReference>
<evidence type="ECO:0000256" key="1">
    <source>
        <dbReference type="ARBA" id="ARBA00022737"/>
    </source>
</evidence>
<dbReference type="EMBL" id="JNBS01001991">
    <property type="protein sequence ID" value="OQR96050.1"/>
    <property type="molecule type" value="Genomic_DNA"/>
</dbReference>
<evidence type="ECO:0000313" key="4">
    <source>
        <dbReference type="EMBL" id="OQR96050.1"/>
    </source>
</evidence>
<dbReference type="PRINTS" id="PR01415">
    <property type="entry name" value="ANKYRIN"/>
</dbReference>
<feature type="repeat" description="ANK" evidence="3">
    <location>
        <begin position="480"/>
        <end position="512"/>
    </location>
</feature>
<feature type="repeat" description="ANK" evidence="3">
    <location>
        <begin position="551"/>
        <end position="584"/>
    </location>
</feature>
<dbReference type="InterPro" id="IPR051165">
    <property type="entry name" value="Multifunctional_ANK_Repeat"/>
</dbReference>